<dbReference type="InterPro" id="IPR006668">
    <property type="entry name" value="Mg_transptr_MgtE_intracell_dom"/>
</dbReference>
<dbReference type="PROSITE" id="PS51371">
    <property type="entry name" value="CBS"/>
    <property type="match status" value="2"/>
</dbReference>
<dbReference type="CDD" id="cd04606">
    <property type="entry name" value="CBS_pair_Mg_transporter"/>
    <property type="match status" value="1"/>
</dbReference>
<evidence type="ECO:0000259" key="10">
    <source>
        <dbReference type="PROSITE" id="PS51371"/>
    </source>
</evidence>
<evidence type="ECO:0000256" key="6">
    <source>
        <dbReference type="ARBA" id="ARBA00022989"/>
    </source>
</evidence>
<dbReference type="PANTHER" id="PTHR41394:SF8">
    <property type="entry name" value="MAGNESIUM TRANSPORTER MGTE"/>
    <property type="match status" value="1"/>
</dbReference>
<dbReference type="GO" id="GO:0046872">
    <property type="term" value="F:metal ion binding"/>
    <property type="evidence" value="ECO:0007669"/>
    <property type="project" value="UniProtKB-KW"/>
</dbReference>
<evidence type="ECO:0000256" key="1">
    <source>
        <dbReference type="ARBA" id="ARBA00004141"/>
    </source>
</evidence>
<keyword evidence="4 9" id="KW-0812">Transmembrane</keyword>
<dbReference type="SMART" id="SM00924">
    <property type="entry name" value="MgtE_N"/>
    <property type="match status" value="1"/>
</dbReference>
<dbReference type="NCBIfam" id="TIGR00400">
    <property type="entry name" value="mgtE"/>
    <property type="match status" value="1"/>
</dbReference>
<evidence type="ECO:0000313" key="12">
    <source>
        <dbReference type="Proteomes" id="UP000245911"/>
    </source>
</evidence>
<protein>
    <recommendedName>
        <fullName evidence="9">Magnesium transporter MgtE</fullName>
    </recommendedName>
</protein>
<dbReference type="Gene3D" id="3.10.580.10">
    <property type="entry name" value="CBS-domain"/>
    <property type="match status" value="1"/>
</dbReference>
<feature type="domain" description="CBS" evidence="10">
    <location>
        <begin position="131"/>
        <end position="194"/>
    </location>
</feature>
<dbReference type="Pfam" id="PF00571">
    <property type="entry name" value="CBS"/>
    <property type="match status" value="2"/>
</dbReference>
<feature type="transmembrane region" description="Helical" evidence="9">
    <location>
        <begin position="305"/>
        <end position="332"/>
    </location>
</feature>
<dbReference type="InterPro" id="IPR036739">
    <property type="entry name" value="SLC41_membr_dom_sf"/>
</dbReference>
<dbReference type="InterPro" id="IPR006669">
    <property type="entry name" value="MgtE_transporter"/>
</dbReference>
<gene>
    <name evidence="11" type="primary">mgtE</name>
    <name evidence="11" type="ORF">DDE20_10630</name>
</gene>
<dbReference type="Proteomes" id="UP000245911">
    <property type="component" value="Unassembled WGS sequence"/>
</dbReference>
<organism evidence="11 12">
    <name type="scientific">Pararhodobacter oceanensis</name>
    <dbReference type="NCBI Taxonomy" id="2172121"/>
    <lineage>
        <taxon>Bacteria</taxon>
        <taxon>Pseudomonadati</taxon>
        <taxon>Pseudomonadota</taxon>
        <taxon>Alphaproteobacteria</taxon>
        <taxon>Rhodobacterales</taxon>
        <taxon>Paracoccaceae</taxon>
        <taxon>Pararhodobacter</taxon>
    </lineage>
</organism>
<comment type="subunit">
    <text evidence="9">Homodimer.</text>
</comment>
<comment type="similarity">
    <text evidence="2 9">Belongs to the SLC41A transporter family.</text>
</comment>
<keyword evidence="8" id="KW-0129">CBS domain</keyword>
<dbReference type="SMART" id="SM00116">
    <property type="entry name" value="CBS"/>
    <property type="match status" value="2"/>
</dbReference>
<keyword evidence="9" id="KW-0479">Metal-binding</keyword>
<keyword evidence="6 9" id="KW-1133">Transmembrane helix</keyword>
<keyword evidence="9" id="KW-1003">Cell membrane</keyword>
<dbReference type="GO" id="GO:0005886">
    <property type="term" value="C:plasma membrane"/>
    <property type="evidence" value="ECO:0007669"/>
    <property type="project" value="UniProtKB-SubCell"/>
</dbReference>
<keyword evidence="12" id="KW-1185">Reference proteome</keyword>
<dbReference type="Gene3D" id="1.25.60.10">
    <property type="entry name" value="MgtE N-terminal domain-like"/>
    <property type="match status" value="1"/>
</dbReference>
<feature type="transmembrane region" description="Helical" evidence="9">
    <location>
        <begin position="353"/>
        <end position="373"/>
    </location>
</feature>
<comment type="caution">
    <text evidence="11">The sequence shown here is derived from an EMBL/GenBank/DDBJ whole genome shotgun (WGS) entry which is preliminary data.</text>
</comment>
<dbReference type="SUPFAM" id="SSF158791">
    <property type="entry name" value="MgtE N-terminal domain-like"/>
    <property type="match status" value="1"/>
</dbReference>
<dbReference type="Pfam" id="PF01769">
    <property type="entry name" value="MgtE"/>
    <property type="match status" value="1"/>
</dbReference>
<dbReference type="SUPFAM" id="SSF161093">
    <property type="entry name" value="MgtE membrane domain-like"/>
    <property type="match status" value="1"/>
</dbReference>
<proteinExistence type="inferred from homology"/>
<dbReference type="OrthoDB" id="9790355at2"/>
<dbReference type="EMBL" id="QDKM01000004">
    <property type="protein sequence ID" value="PVH28644.1"/>
    <property type="molecule type" value="Genomic_DNA"/>
</dbReference>
<evidence type="ECO:0000256" key="7">
    <source>
        <dbReference type="ARBA" id="ARBA00023136"/>
    </source>
</evidence>
<evidence type="ECO:0000313" key="11">
    <source>
        <dbReference type="EMBL" id="PVH28644.1"/>
    </source>
</evidence>
<dbReference type="PANTHER" id="PTHR41394">
    <property type="entry name" value="MAGNESIUM TRANSPORTER MGTE"/>
    <property type="match status" value="1"/>
</dbReference>
<evidence type="ECO:0000256" key="9">
    <source>
        <dbReference type="RuleBase" id="RU362011"/>
    </source>
</evidence>
<feature type="transmembrane region" description="Helical" evidence="9">
    <location>
        <begin position="279"/>
        <end position="299"/>
    </location>
</feature>
<reference evidence="11 12" key="1">
    <citation type="submission" date="2018-04" db="EMBL/GenBank/DDBJ databases">
        <title>Pararhodobacter oceanense sp. nov., isolated from marine intertidal sediment.</title>
        <authorList>
            <person name="Wang X.-L."/>
            <person name="Du Z.-J."/>
        </authorList>
    </citation>
    <scope>NUCLEOTIDE SEQUENCE [LARGE SCALE GENOMIC DNA]</scope>
    <source>
        <strain evidence="11 12">AM505</strain>
    </source>
</reference>
<accession>A0A2T8HT70</accession>
<feature type="transmembrane region" description="Helical" evidence="9">
    <location>
        <begin position="379"/>
        <end position="405"/>
    </location>
</feature>
<dbReference type="InterPro" id="IPR006667">
    <property type="entry name" value="SLC41_membr_dom"/>
</dbReference>
<evidence type="ECO:0000256" key="3">
    <source>
        <dbReference type="ARBA" id="ARBA00022448"/>
    </source>
</evidence>
<feature type="domain" description="CBS" evidence="10">
    <location>
        <begin position="195"/>
        <end position="251"/>
    </location>
</feature>
<evidence type="ECO:0000256" key="2">
    <source>
        <dbReference type="ARBA" id="ARBA00009749"/>
    </source>
</evidence>
<dbReference type="InterPro" id="IPR000644">
    <property type="entry name" value="CBS_dom"/>
</dbReference>
<sequence length="442" mass="47731">MSLDQIRQPQDTSAAAVASFTASAHPIDLAHWLAPLPLEDIASHLTGQPEDRRAEVFENLPLEVQLGLARHLPRDDLAQIVTVMDADDRVDFFNELSPVEQDQLAATLPQEDREDIRQLSEYPEESAGAIMTSDFATLAAEMTAEDAIASLRQQAPGTETIYRSYVIDHHGRLTGSVRLHALILAEAGTEIRSLMEPTPISVSVDTDQEDVGKLIARYDLLAIPVLDEDGRLMGIVTHDDAADVMQAETTEDFQKLSTVRPFTQSLRDASLGMLYSKRIVWLALLVFGNLFSGAGIAYFEEMILAYVSLVFFLPLLIDSSGNAGAQSATLMVRALATGDVKLKDWRDLILRELAVAAALGATMAAVVFPLGIWRGGTEIALTVGVTMFAVVLIGSLVGMSLPFLLSRLKLDPATASGPLVTTIADATGVVIYFSVATAILTL</sequence>
<evidence type="ECO:0000256" key="4">
    <source>
        <dbReference type="ARBA" id="ARBA00022692"/>
    </source>
</evidence>
<dbReference type="GO" id="GO:0015095">
    <property type="term" value="F:magnesium ion transmembrane transporter activity"/>
    <property type="evidence" value="ECO:0007669"/>
    <property type="project" value="UniProtKB-UniRule"/>
</dbReference>
<evidence type="ECO:0000256" key="8">
    <source>
        <dbReference type="PROSITE-ProRule" id="PRU00703"/>
    </source>
</evidence>
<dbReference type="Gene3D" id="1.10.357.20">
    <property type="entry name" value="SLC41 divalent cation transporters, integral membrane domain"/>
    <property type="match status" value="1"/>
</dbReference>
<feature type="transmembrane region" description="Helical" evidence="9">
    <location>
        <begin position="417"/>
        <end position="440"/>
    </location>
</feature>
<dbReference type="AlphaFoldDB" id="A0A2T8HT70"/>
<dbReference type="SUPFAM" id="SSF54631">
    <property type="entry name" value="CBS-domain pair"/>
    <property type="match status" value="1"/>
</dbReference>
<keyword evidence="3 9" id="KW-0813">Transport</keyword>
<dbReference type="Pfam" id="PF03448">
    <property type="entry name" value="MgtE_N"/>
    <property type="match status" value="1"/>
</dbReference>
<keyword evidence="5 9" id="KW-0460">Magnesium</keyword>
<comment type="subcellular location">
    <subcellularLocation>
        <location evidence="9">Cell membrane</location>
        <topology evidence="9">Multi-pass membrane protein</topology>
    </subcellularLocation>
    <subcellularLocation>
        <location evidence="1">Membrane</location>
        <topology evidence="1">Multi-pass membrane protein</topology>
    </subcellularLocation>
</comment>
<evidence type="ECO:0000256" key="5">
    <source>
        <dbReference type="ARBA" id="ARBA00022842"/>
    </source>
</evidence>
<comment type="function">
    <text evidence="9">Acts as a magnesium transporter.</text>
</comment>
<keyword evidence="7 9" id="KW-0472">Membrane</keyword>
<name>A0A2T8HT70_9RHOB</name>
<dbReference type="RefSeq" id="WP_116558479.1">
    <property type="nucleotide sequence ID" value="NZ_QDKM01000004.1"/>
</dbReference>
<dbReference type="InterPro" id="IPR038076">
    <property type="entry name" value="MgtE_N_sf"/>
</dbReference>
<dbReference type="InterPro" id="IPR046342">
    <property type="entry name" value="CBS_dom_sf"/>
</dbReference>